<dbReference type="Gene3D" id="3.20.20.70">
    <property type="entry name" value="Aldolase class I"/>
    <property type="match status" value="1"/>
</dbReference>
<organism evidence="6 7">
    <name type="scientific">Microbacterium azadirachtae</name>
    <dbReference type="NCBI Taxonomy" id="582680"/>
    <lineage>
        <taxon>Bacteria</taxon>
        <taxon>Bacillati</taxon>
        <taxon>Actinomycetota</taxon>
        <taxon>Actinomycetes</taxon>
        <taxon>Micrococcales</taxon>
        <taxon>Microbacteriaceae</taxon>
        <taxon>Microbacterium</taxon>
    </lineage>
</organism>
<keyword evidence="4 6" id="KW-0326">Glycosidase</keyword>
<dbReference type="SUPFAM" id="SSF51445">
    <property type="entry name" value="(Trans)glycosidases"/>
    <property type="match status" value="1"/>
</dbReference>
<dbReference type="InterPro" id="IPR031704">
    <property type="entry name" value="Glyco_hydro_36_N"/>
</dbReference>
<evidence type="ECO:0000313" key="7">
    <source>
        <dbReference type="Proteomes" id="UP000033740"/>
    </source>
</evidence>
<keyword evidence="7" id="KW-1185">Reference proteome</keyword>
<dbReference type="AlphaFoldDB" id="A0A0F0LM27"/>
<proteinExistence type="predicted"/>
<dbReference type="InterPro" id="IPR050985">
    <property type="entry name" value="Alpha-glycosidase_related"/>
</dbReference>
<sequence length="690" mass="74221">MTLTWTPGGLALEFSGTSPRDDAPVGLSGLALGAGPSAVRDHPLVDLFTAGEQHGRTSQAFVLSAVGQRLRYVDHTAQAGILRIRQRDAATGLEVVSEFRVREGADAVQWSHTVRNGGERAVTVTAVSSLVIELADRDEVTALWAESEWLAENRWHEQALAEALPELGLVDHGQDGRGRFARSSHGSWSTGEHLPVGVLAREGGPSLAWQIETSAGWSWELGQTQSSVVLTASGPGDLEHQFAERLEPGAEFHSVPAGLAIAAGGRDDAFAALTRYRRALRVLRPIDEALPVIYNDYMNTLDGQPSTPALLPLIASAAEAGAEYFCIDAGWFADATDYWSSIGVWEEAPSRFAGGLAEVVDAIRAHGMRPGLWLEPEIVGVDSPASRSLPDDAFFQRFGERVIEAQRYHLDLRHPAARAHLDEAVDRLVHEFGISYFKLDYNINPGVGTDRASAGAGAGLLGHTRALREWLLAAQERHPEVLFENCASGAMRMDYALLSVAHLQSTSDQQDFRLYPAIAAAAPAGVLPEQAANWAYPASSMTVAETAFALLGGLAGRMMLSGFLSDLRPEQRELVHEAVAVQKRWRRRMVSAVPLWPLGLPGWDDEVIALALRSDDGHPDGAETLLIVWSRGQARRIALPGLAAASVTGAFPAASDAWSVTRDGDDLVIDVPAGCTGRAFTLHSTPESRG</sequence>
<dbReference type="PATRIC" id="fig|582680.6.peg.1574"/>
<dbReference type="PANTHER" id="PTHR43053">
    <property type="entry name" value="GLYCOSIDASE FAMILY 31"/>
    <property type="match status" value="1"/>
</dbReference>
<dbReference type="GO" id="GO:0004557">
    <property type="term" value="F:alpha-galactosidase activity"/>
    <property type="evidence" value="ECO:0007669"/>
    <property type="project" value="UniProtKB-EC"/>
</dbReference>
<dbReference type="EC" id="3.2.1.22" evidence="2"/>
<dbReference type="Pfam" id="PF16875">
    <property type="entry name" value="Glyco_hydro_36N"/>
    <property type="match status" value="1"/>
</dbReference>
<dbReference type="STRING" id="582680.RS86_01531"/>
<dbReference type="InterPro" id="IPR017853">
    <property type="entry name" value="GH"/>
</dbReference>
<dbReference type="GO" id="GO:0016052">
    <property type="term" value="P:carbohydrate catabolic process"/>
    <property type="evidence" value="ECO:0007669"/>
    <property type="project" value="InterPro"/>
</dbReference>
<accession>A0A0F0LM27</accession>
<dbReference type="CDD" id="cd14791">
    <property type="entry name" value="GH36"/>
    <property type="match status" value="1"/>
</dbReference>
<dbReference type="EMBL" id="JYIX01000032">
    <property type="protein sequence ID" value="KJL33734.1"/>
    <property type="molecule type" value="Genomic_DNA"/>
</dbReference>
<evidence type="ECO:0000256" key="4">
    <source>
        <dbReference type="ARBA" id="ARBA00023295"/>
    </source>
</evidence>
<gene>
    <name evidence="6" type="primary">rafA_1</name>
    <name evidence="6" type="ORF">RS86_01531</name>
</gene>
<comment type="caution">
    <text evidence="6">The sequence shown here is derived from an EMBL/GenBank/DDBJ whole genome shotgun (WGS) entry which is preliminary data.</text>
</comment>
<comment type="catalytic activity">
    <reaction evidence="1">
        <text>Hydrolysis of terminal, non-reducing alpha-D-galactose residues in alpha-D-galactosides, including galactose oligosaccharides, galactomannans and galactolipids.</text>
        <dbReference type="EC" id="3.2.1.22"/>
    </reaction>
</comment>
<evidence type="ECO:0000313" key="6">
    <source>
        <dbReference type="EMBL" id="KJL33734.1"/>
    </source>
</evidence>
<dbReference type="RefSeq" id="WP_200892766.1">
    <property type="nucleotide sequence ID" value="NZ_JYIX01000032.1"/>
</dbReference>
<evidence type="ECO:0000256" key="3">
    <source>
        <dbReference type="ARBA" id="ARBA00022801"/>
    </source>
</evidence>
<dbReference type="PRINTS" id="PR00743">
    <property type="entry name" value="GLHYDRLASE36"/>
</dbReference>
<evidence type="ECO:0000256" key="1">
    <source>
        <dbReference type="ARBA" id="ARBA00001255"/>
    </source>
</evidence>
<feature type="domain" description="Glycosyl hydrolase family 36 N-terminal" evidence="5">
    <location>
        <begin position="72"/>
        <end position="161"/>
    </location>
</feature>
<dbReference type="Pfam" id="PF02065">
    <property type="entry name" value="Melibiase"/>
    <property type="match status" value="1"/>
</dbReference>
<evidence type="ECO:0000256" key="2">
    <source>
        <dbReference type="ARBA" id="ARBA00012755"/>
    </source>
</evidence>
<protein>
    <recommendedName>
        <fullName evidence="2">alpha-galactosidase</fullName>
        <ecNumber evidence="2">3.2.1.22</ecNumber>
    </recommendedName>
</protein>
<dbReference type="InterPro" id="IPR002252">
    <property type="entry name" value="Glyco_hydro_36"/>
</dbReference>
<dbReference type="InterPro" id="IPR013785">
    <property type="entry name" value="Aldolase_TIM"/>
</dbReference>
<dbReference type="Gene3D" id="2.70.98.60">
    <property type="entry name" value="alpha-galactosidase from lactobacil brevis"/>
    <property type="match status" value="1"/>
</dbReference>
<evidence type="ECO:0000259" key="5">
    <source>
        <dbReference type="Pfam" id="PF16875"/>
    </source>
</evidence>
<keyword evidence="3 6" id="KW-0378">Hydrolase</keyword>
<reference evidence="6 7" key="1">
    <citation type="submission" date="2015-02" db="EMBL/GenBank/DDBJ databases">
        <title>Draft genome sequences of ten Microbacterium spp. with emphasis on heavy metal contaminated environments.</title>
        <authorList>
            <person name="Corretto E."/>
        </authorList>
    </citation>
    <scope>NUCLEOTIDE SEQUENCE [LARGE SCALE GENOMIC DNA]</scope>
    <source>
        <strain evidence="6 7">ARN176</strain>
    </source>
</reference>
<dbReference type="Proteomes" id="UP000033740">
    <property type="component" value="Unassembled WGS sequence"/>
</dbReference>
<dbReference type="PANTHER" id="PTHR43053:SF3">
    <property type="entry name" value="ALPHA-GALACTOSIDASE C-RELATED"/>
    <property type="match status" value="1"/>
</dbReference>
<dbReference type="InterPro" id="IPR038417">
    <property type="entry name" value="Alpga-gal_N_sf"/>
</dbReference>
<name>A0A0F0LM27_9MICO</name>